<dbReference type="GO" id="GO:0022857">
    <property type="term" value="F:transmembrane transporter activity"/>
    <property type="evidence" value="ECO:0007669"/>
    <property type="project" value="InterPro"/>
</dbReference>
<protein>
    <recommendedName>
        <fullName evidence="7">WAT1-related protein</fullName>
    </recommendedName>
</protein>
<proteinExistence type="predicted"/>
<evidence type="ECO:0000256" key="2">
    <source>
        <dbReference type="ARBA" id="ARBA00022989"/>
    </source>
</evidence>
<evidence type="ECO:0008006" key="7">
    <source>
        <dbReference type="Google" id="ProtNLM"/>
    </source>
</evidence>
<evidence type="ECO:0000256" key="3">
    <source>
        <dbReference type="ARBA" id="ARBA00023136"/>
    </source>
</evidence>
<feature type="transmembrane region" description="Helical" evidence="4">
    <location>
        <begin position="109"/>
        <end position="128"/>
    </location>
</feature>
<evidence type="ECO:0000313" key="5">
    <source>
        <dbReference type="EMBL" id="KAE8730793.1"/>
    </source>
</evidence>
<keyword evidence="2 4" id="KW-1133">Transmembrane helix</keyword>
<dbReference type="GO" id="GO:0016020">
    <property type="term" value="C:membrane"/>
    <property type="evidence" value="ECO:0007669"/>
    <property type="project" value="InterPro"/>
</dbReference>
<feature type="transmembrane region" description="Helical" evidence="4">
    <location>
        <begin position="246"/>
        <end position="266"/>
    </location>
</feature>
<dbReference type="AlphaFoldDB" id="A0A6A3CNR6"/>
<evidence type="ECO:0000313" key="6">
    <source>
        <dbReference type="Proteomes" id="UP000436088"/>
    </source>
</evidence>
<dbReference type="EMBL" id="VEPZ02000201">
    <property type="protein sequence ID" value="KAE8730793.1"/>
    <property type="molecule type" value="Genomic_DNA"/>
</dbReference>
<dbReference type="InterPro" id="IPR030184">
    <property type="entry name" value="WAT1-related"/>
</dbReference>
<evidence type="ECO:0000256" key="4">
    <source>
        <dbReference type="SAM" id="Phobius"/>
    </source>
</evidence>
<name>A0A6A3CNR6_HIBSY</name>
<organism evidence="5 6">
    <name type="scientific">Hibiscus syriacus</name>
    <name type="common">Rose of Sharon</name>
    <dbReference type="NCBI Taxonomy" id="106335"/>
    <lineage>
        <taxon>Eukaryota</taxon>
        <taxon>Viridiplantae</taxon>
        <taxon>Streptophyta</taxon>
        <taxon>Embryophyta</taxon>
        <taxon>Tracheophyta</taxon>
        <taxon>Spermatophyta</taxon>
        <taxon>Magnoliopsida</taxon>
        <taxon>eudicotyledons</taxon>
        <taxon>Gunneridae</taxon>
        <taxon>Pentapetalae</taxon>
        <taxon>rosids</taxon>
        <taxon>malvids</taxon>
        <taxon>Malvales</taxon>
        <taxon>Malvaceae</taxon>
        <taxon>Malvoideae</taxon>
        <taxon>Hibiscus</taxon>
    </lineage>
</organism>
<keyword evidence="1 4" id="KW-0812">Transmembrane</keyword>
<reference evidence="5" key="1">
    <citation type="submission" date="2019-09" db="EMBL/GenBank/DDBJ databases">
        <title>Draft genome information of white flower Hibiscus syriacus.</title>
        <authorList>
            <person name="Kim Y.-M."/>
        </authorList>
    </citation>
    <scope>NUCLEOTIDE SEQUENCE [LARGE SCALE GENOMIC DNA]</scope>
    <source>
        <strain evidence="5">YM2019G1</strain>
    </source>
</reference>
<feature type="transmembrane region" description="Helical" evidence="4">
    <location>
        <begin position="77"/>
        <end position="97"/>
    </location>
</feature>
<accession>A0A6A3CNR6</accession>
<evidence type="ECO:0000256" key="1">
    <source>
        <dbReference type="ARBA" id="ARBA00022692"/>
    </source>
</evidence>
<sequence length="319" mass="35536">MMKCAAILTSSGVFCATVMSWWRRSRPLGGGSVVVTSEWTIWRRRPKYPHRGMATLLIAPIDFFSRRKNSASCSLGLKTFAWILLASILGVTVNQNAYFEGLYLSSSTIATAMTNLILAATFFMTAILGPGGETWFLGCLLLLASSFFWALWMVLQVPISASCPDHLYSSTWMCFFVTLEAAIVALFVERDVEAWSLNSQLELSYIRSLIIIPLHVPCSLFASMFNPLCTVIVTVFAAVFQHEEKYTGSLVGALAVIVGLYVVLWCKAKDLEKMDPKQLNDQARAVQVIIDESSEKTDLQEPLLYHKSINDDDMGIKQK</sequence>
<feature type="transmembrane region" description="Helical" evidence="4">
    <location>
        <begin position="135"/>
        <end position="155"/>
    </location>
</feature>
<keyword evidence="6" id="KW-1185">Reference proteome</keyword>
<gene>
    <name evidence="5" type="ORF">F3Y22_tig00002880pilonHSYRG00103</name>
</gene>
<keyword evidence="3 4" id="KW-0472">Membrane</keyword>
<comment type="caution">
    <text evidence="5">The sequence shown here is derived from an EMBL/GenBank/DDBJ whole genome shotgun (WGS) entry which is preliminary data.</text>
</comment>
<feature type="transmembrane region" description="Helical" evidence="4">
    <location>
        <begin position="167"/>
        <end position="188"/>
    </location>
</feature>
<dbReference type="Proteomes" id="UP000436088">
    <property type="component" value="Unassembled WGS sequence"/>
</dbReference>
<feature type="transmembrane region" description="Helical" evidence="4">
    <location>
        <begin position="209"/>
        <end position="240"/>
    </location>
</feature>
<dbReference type="PANTHER" id="PTHR31218">
    <property type="entry name" value="WAT1-RELATED PROTEIN"/>
    <property type="match status" value="1"/>
</dbReference>